<evidence type="ECO:0000256" key="2">
    <source>
        <dbReference type="SAM" id="Phobius"/>
    </source>
</evidence>
<keyword evidence="2" id="KW-0472">Membrane</keyword>
<accession>A0A9J6CMU1</accession>
<comment type="caution">
    <text evidence="3">The sequence shown here is derived from an EMBL/GenBank/DDBJ whole genome shotgun (WGS) entry which is preliminary data.</text>
</comment>
<dbReference type="Pfam" id="PF15141">
    <property type="entry name" value="UQCC3"/>
    <property type="match status" value="1"/>
</dbReference>
<keyword evidence="2" id="KW-0812">Transmembrane</keyword>
<sequence>MLKVPPKKWIKFGFKLGAIGAAIELAGLAGSYLFWRKLNHDQEFRQYCSVNYPNILEGYYKIGDFFDSEKNKELRLLDQQAFANIKTIEDQKIYLGGFTTIGYVLLKLTEPSQEKIKEIKGSRYHDPQFDDNKRRAALITQKLKEAAYSKDPIYLPKKKNKEEESQQQPTKREIN</sequence>
<feature type="region of interest" description="Disordered" evidence="1">
    <location>
        <begin position="150"/>
        <end position="175"/>
    </location>
</feature>
<dbReference type="OrthoDB" id="6774808at2759"/>
<evidence type="ECO:0000313" key="4">
    <source>
        <dbReference type="Proteomes" id="UP001107558"/>
    </source>
</evidence>
<dbReference type="GO" id="GO:0034551">
    <property type="term" value="P:mitochondrial respiratory chain complex III assembly"/>
    <property type="evidence" value="ECO:0007669"/>
    <property type="project" value="InterPro"/>
</dbReference>
<feature type="compositionally biased region" description="Basic and acidic residues" evidence="1">
    <location>
        <begin position="160"/>
        <end position="175"/>
    </location>
</feature>
<dbReference type="Proteomes" id="UP001107558">
    <property type="component" value="Chromosome 1"/>
</dbReference>
<evidence type="ECO:0008006" key="5">
    <source>
        <dbReference type="Google" id="ProtNLM"/>
    </source>
</evidence>
<dbReference type="InterPro" id="IPR027896">
    <property type="entry name" value="UQCC3"/>
</dbReference>
<proteinExistence type="predicted"/>
<dbReference type="GO" id="GO:0005739">
    <property type="term" value="C:mitochondrion"/>
    <property type="evidence" value="ECO:0007669"/>
    <property type="project" value="GOC"/>
</dbReference>
<name>A0A9J6CMU1_POLVA</name>
<dbReference type="EMBL" id="JADBJN010000001">
    <property type="protein sequence ID" value="KAG5683264.1"/>
    <property type="molecule type" value="Genomic_DNA"/>
</dbReference>
<evidence type="ECO:0000256" key="1">
    <source>
        <dbReference type="SAM" id="MobiDB-lite"/>
    </source>
</evidence>
<gene>
    <name evidence="3" type="ORF">PVAND_012555</name>
</gene>
<feature type="transmembrane region" description="Helical" evidence="2">
    <location>
        <begin position="12"/>
        <end position="35"/>
    </location>
</feature>
<protein>
    <recommendedName>
        <fullName evidence="5">Transmembrane protein</fullName>
    </recommendedName>
</protein>
<keyword evidence="4" id="KW-1185">Reference proteome</keyword>
<keyword evidence="2" id="KW-1133">Transmembrane helix</keyword>
<dbReference type="AlphaFoldDB" id="A0A9J6CMU1"/>
<reference evidence="3" key="1">
    <citation type="submission" date="2021-03" db="EMBL/GenBank/DDBJ databases">
        <title>Chromosome level genome of the anhydrobiotic midge Polypedilum vanderplanki.</title>
        <authorList>
            <person name="Yoshida Y."/>
            <person name="Kikawada T."/>
            <person name="Gusev O."/>
        </authorList>
    </citation>
    <scope>NUCLEOTIDE SEQUENCE</scope>
    <source>
        <strain evidence="3">NIAS01</strain>
        <tissue evidence="3">Whole body or cell culture</tissue>
    </source>
</reference>
<evidence type="ECO:0000313" key="3">
    <source>
        <dbReference type="EMBL" id="KAG5683264.1"/>
    </source>
</evidence>
<organism evidence="3 4">
    <name type="scientific">Polypedilum vanderplanki</name>
    <name type="common">Sleeping chironomid midge</name>
    <dbReference type="NCBI Taxonomy" id="319348"/>
    <lineage>
        <taxon>Eukaryota</taxon>
        <taxon>Metazoa</taxon>
        <taxon>Ecdysozoa</taxon>
        <taxon>Arthropoda</taxon>
        <taxon>Hexapoda</taxon>
        <taxon>Insecta</taxon>
        <taxon>Pterygota</taxon>
        <taxon>Neoptera</taxon>
        <taxon>Endopterygota</taxon>
        <taxon>Diptera</taxon>
        <taxon>Nematocera</taxon>
        <taxon>Chironomoidea</taxon>
        <taxon>Chironomidae</taxon>
        <taxon>Chironominae</taxon>
        <taxon>Polypedilum</taxon>
        <taxon>Polypedilum</taxon>
    </lineage>
</organism>